<dbReference type="Proteomes" id="UP001303889">
    <property type="component" value="Unassembled WGS sequence"/>
</dbReference>
<protein>
    <submittedName>
        <fullName evidence="2">Uncharacterized protein</fullName>
    </submittedName>
</protein>
<keyword evidence="3" id="KW-1185">Reference proteome</keyword>
<feature type="compositionally biased region" description="Basic and acidic residues" evidence="1">
    <location>
        <begin position="285"/>
        <end position="306"/>
    </location>
</feature>
<organism evidence="2 3">
    <name type="scientific">Staphylotrichum tortipilum</name>
    <dbReference type="NCBI Taxonomy" id="2831512"/>
    <lineage>
        <taxon>Eukaryota</taxon>
        <taxon>Fungi</taxon>
        <taxon>Dikarya</taxon>
        <taxon>Ascomycota</taxon>
        <taxon>Pezizomycotina</taxon>
        <taxon>Sordariomycetes</taxon>
        <taxon>Sordariomycetidae</taxon>
        <taxon>Sordariales</taxon>
        <taxon>Chaetomiaceae</taxon>
        <taxon>Staphylotrichum</taxon>
    </lineage>
</organism>
<dbReference type="EMBL" id="MU856343">
    <property type="protein sequence ID" value="KAK3896917.1"/>
    <property type="molecule type" value="Genomic_DNA"/>
</dbReference>
<reference evidence="2" key="2">
    <citation type="submission" date="2023-05" db="EMBL/GenBank/DDBJ databases">
        <authorList>
            <consortium name="Lawrence Berkeley National Laboratory"/>
            <person name="Steindorff A."/>
            <person name="Hensen N."/>
            <person name="Bonometti L."/>
            <person name="Westerberg I."/>
            <person name="Brannstrom I.O."/>
            <person name="Guillou S."/>
            <person name="Cros-Aarteil S."/>
            <person name="Calhoun S."/>
            <person name="Haridas S."/>
            <person name="Kuo A."/>
            <person name="Mondo S."/>
            <person name="Pangilinan J."/>
            <person name="Riley R."/>
            <person name="Labutti K."/>
            <person name="Andreopoulos B."/>
            <person name="Lipzen A."/>
            <person name="Chen C."/>
            <person name="Yanf M."/>
            <person name="Daum C."/>
            <person name="Ng V."/>
            <person name="Clum A."/>
            <person name="Ohm R."/>
            <person name="Martin F."/>
            <person name="Silar P."/>
            <person name="Natvig D."/>
            <person name="Lalanne C."/>
            <person name="Gautier V."/>
            <person name="Ament-Velasquez S.L."/>
            <person name="Kruys A."/>
            <person name="Hutchinson M.I."/>
            <person name="Powell A.J."/>
            <person name="Barry K."/>
            <person name="Miller A.N."/>
            <person name="Grigoriev I.V."/>
            <person name="Debuchy R."/>
            <person name="Gladieux P."/>
            <person name="Thoren M.H."/>
            <person name="Johannesson H."/>
        </authorList>
    </citation>
    <scope>NUCLEOTIDE SEQUENCE</scope>
    <source>
        <strain evidence="2">CBS 103.79</strain>
    </source>
</reference>
<evidence type="ECO:0000256" key="1">
    <source>
        <dbReference type="SAM" id="MobiDB-lite"/>
    </source>
</evidence>
<comment type="caution">
    <text evidence="2">The sequence shown here is derived from an EMBL/GenBank/DDBJ whole genome shotgun (WGS) entry which is preliminary data.</text>
</comment>
<evidence type="ECO:0000313" key="2">
    <source>
        <dbReference type="EMBL" id="KAK3896917.1"/>
    </source>
</evidence>
<reference evidence="2" key="1">
    <citation type="journal article" date="2023" name="Mol. Phylogenet. Evol.">
        <title>Genome-scale phylogeny and comparative genomics of the fungal order Sordariales.</title>
        <authorList>
            <person name="Hensen N."/>
            <person name="Bonometti L."/>
            <person name="Westerberg I."/>
            <person name="Brannstrom I.O."/>
            <person name="Guillou S."/>
            <person name="Cros-Aarteil S."/>
            <person name="Calhoun S."/>
            <person name="Haridas S."/>
            <person name="Kuo A."/>
            <person name="Mondo S."/>
            <person name="Pangilinan J."/>
            <person name="Riley R."/>
            <person name="LaButti K."/>
            <person name="Andreopoulos B."/>
            <person name="Lipzen A."/>
            <person name="Chen C."/>
            <person name="Yan M."/>
            <person name="Daum C."/>
            <person name="Ng V."/>
            <person name="Clum A."/>
            <person name="Steindorff A."/>
            <person name="Ohm R.A."/>
            <person name="Martin F."/>
            <person name="Silar P."/>
            <person name="Natvig D.O."/>
            <person name="Lalanne C."/>
            <person name="Gautier V."/>
            <person name="Ament-Velasquez S.L."/>
            <person name="Kruys A."/>
            <person name="Hutchinson M.I."/>
            <person name="Powell A.J."/>
            <person name="Barry K."/>
            <person name="Miller A.N."/>
            <person name="Grigoriev I.V."/>
            <person name="Debuchy R."/>
            <person name="Gladieux P."/>
            <person name="Hiltunen Thoren M."/>
            <person name="Johannesson H."/>
        </authorList>
    </citation>
    <scope>NUCLEOTIDE SEQUENCE</scope>
    <source>
        <strain evidence="2">CBS 103.79</strain>
    </source>
</reference>
<gene>
    <name evidence="2" type="ORF">C8A05DRAFT_20216</name>
</gene>
<sequence>MAVSSPPPAEPQPNPWARLDDQLVDFLEELYHNGYDSFPCAEIDNNQVLNTRCEYSNVDSAPVYPQPPRSVLEASRVAIKLERYPSAFDWAAAFHHAASSCLTDREGMVPLLRGFSGRDPQEVCLAGPSIHESGHLSWAGEVLIEYASTHWGYVLADRTAPVDLRPNRNQADKYLLRSELLACVCLMRLQINETLWDIWEQEFKGWKLRVGNNPIKSTVVSFEDTRVRVIQASYDPSSPTPSLVFTLQGSYPLVVGATPTCPKETVWAIWILNPDGAPDSLIRPAPREELNERMPRPPRRPTKEQRVPSPNGSTTSSGSQQSAEDSISSHAASVDASPR</sequence>
<feature type="compositionally biased region" description="Low complexity" evidence="1">
    <location>
        <begin position="312"/>
        <end position="322"/>
    </location>
</feature>
<name>A0AAN6M985_9PEZI</name>
<dbReference type="AlphaFoldDB" id="A0AAN6M985"/>
<proteinExistence type="predicted"/>
<evidence type="ECO:0000313" key="3">
    <source>
        <dbReference type="Proteomes" id="UP001303889"/>
    </source>
</evidence>
<feature type="region of interest" description="Disordered" evidence="1">
    <location>
        <begin position="280"/>
        <end position="339"/>
    </location>
</feature>
<accession>A0AAN6M985</accession>